<evidence type="ECO:0000313" key="1">
    <source>
        <dbReference type="EMBL" id="MPC60753.1"/>
    </source>
</evidence>
<dbReference type="Proteomes" id="UP000324222">
    <property type="component" value="Unassembled WGS sequence"/>
</dbReference>
<dbReference type="AlphaFoldDB" id="A0A5B7GT14"/>
<evidence type="ECO:0000313" key="2">
    <source>
        <dbReference type="Proteomes" id="UP000324222"/>
    </source>
</evidence>
<sequence>MCVWRLSLPSGSKIYRPLARPPEWSGRPRHGNLGGLGSLALRLAFDPFCQLLPVSRSLLAIRGGYKDALCRLVTLATVIAAGLVLSGPCFHTVSLTATLTLWAVPPRVALLPTREAVTSKLSRGG</sequence>
<comment type="caution">
    <text evidence="1">The sequence shown here is derived from an EMBL/GenBank/DDBJ whole genome shotgun (WGS) entry which is preliminary data.</text>
</comment>
<proteinExistence type="predicted"/>
<accession>A0A5B7GT14</accession>
<protein>
    <submittedName>
        <fullName evidence="1">Uncharacterized protein</fullName>
    </submittedName>
</protein>
<gene>
    <name evidence="1" type="ORF">E2C01_054809</name>
</gene>
<reference evidence="1 2" key="1">
    <citation type="submission" date="2019-05" db="EMBL/GenBank/DDBJ databases">
        <title>Another draft genome of Portunus trituberculatus and its Hox gene families provides insights of decapod evolution.</title>
        <authorList>
            <person name="Jeong J.-H."/>
            <person name="Song I."/>
            <person name="Kim S."/>
            <person name="Choi T."/>
            <person name="Kim D."/>
            <person name="Ryu S."/>
            <person name="Kim W."/>
        </authorList>
    </citation>
    <scope>NUCLEOTIDE SEQUENCE [LARGE SCALE GENOMIC DNA]</scope>
    <source>
        <tissue evidence="1">Muscle</tissue>
    </source>
</reference>
<name>A0A5B7GT14_PORTR</name>
<keyword evidence="2" id="KW-1185">Reference proteome</keyword>
<dbReference type="EMBL" id="VSRR010017859">
    <property type="protein sequence ID" value="MPC60753.1"/>
    <property type="molecule type" value="Genomic_DNA"/>
</dbReference>
<organism evidence="1 2">
    <name type="scientific">Portunus trituberculatus</name>
    <name type="common">Swimming crab</name>
    <name type="synonym">Neptunus trituberculatus</name>
    <dbReference type="NCBI Taxonomy" id="210409"/>
    <lineage>
        <taxon>Eukaryota</taxon>
        <taxon>Metazoa</taxon>
        <taxon>Ecdysozoa</taxon>
        <taxon>Arthropoda</taxon>
        <taxon>Crustacea</taxon>
        <taxon>Multicrustacea</taxon>
        <taxon>Malacostraca</taxon>
        <taxon>Eumalacostraca</taxon>
        <taxon>Eucarida</taxon>
        <taxon>Decapoda</taxon>
        <taxon>Pleocyemata</taxon>
        <taxon>Brachyura</taxon>
        <taxon>Eubrachyura</taxon>
        <taxon>Portunoidea</taxon>
        <taxon>Portunidae</taxon>
        <taxon>Portuninae</taxon>
        <taxon>Portunus</taxon>
    </lineage>
</organism>